<evidence type="ECO:0000256" key="1">
    <source>
        <dbReference type="SAM" id="MobiDB-lite"/>
    </source>
</evidence>
<dbReference type="EnsemblPlants" id="evm.model.02.1077">
    <property type="protein sequence ID" value="cds.evm.model.02.1077"/>
    <property type="gene ID" value="evm.TU.02.1077"/>
</dbReference>
<dbReference type="EMBL" id="UZAU01000157">
    <property type="status" value="NOT_ANNOTATED_CDS"/>
    <property type="molecule type" value="Genomic_DNA"/>
</dbReference>
<protein>
    <submittedName>
        <fullName evidence="2">Uncharacterized protein</fullName>
    </submittedName>
</protein>
<name>A0A803NS59_CANSA</name>
<reference evidence="2" key="2">
    <citation type="submission" date="2021-03" db="UniProtKB">
        <authorList>
            <consortium name="EnsemblPlants"/>
        </authorList>
    </citation>
    <scope>IDENTIFICATION</scope>
</reference>
<dbReference type="Proteomes" id="UP000596661">
    <property type="component" value="Chromosome 2"/>
</dbReference>
<dbReference type="Gramene" id="evm.model.02.1077">
    <property type="protein sequence ID" value="cds.evm.model.02.1077"/>
    <property type="gene ID" value="evm.TU.02.1077"/>
</dbReference>
<feature type="compositionally biased region" description="Acidic residues" evidence="1">
    <location>
        <begin position="35"/>
        <end position="44"/>
    </location>
</feature>
<feature type="region of interest" description="Disordered" evidence="1">
    <location>
        <begin position="105"/>
        <end position="124"/>
    </location>
</feature>
<reference evidence="2" key="1">
    <citation type="submission" date="2018-11" db="EMBL/GenBank/DDBJ databases">
        <authorList>
            <person name="Grassa J C."/>
        </authorList>
    </citation>
    <scope>NUCLEOTIDE SEQUENCE [LARGE SCALE GENOMIC DNA]</scope>
</reference>
<keyword evidence="3" id="KW-1185">Reference proteome</keyword>
<dbReference type="AlphaFoldDB" id="A0A803NS59"/>
<accession>A0A803NS59</accession>
<evidence type="ECO:0000313" key="3">
    <source>
        <dbReference type="Proteomes" id="UP000596661"/>
    </source>
</evidence>
<feature type="region of interest" description="Disordered" evidence="1">
    <location>
        <begin position="1"/>
        <end position="45"/>
    </location>
</feature>
<sequence>MVETRNNKRQPCPPQDAQNPEGEEVTSRVNVGSEERDEADDEEFKENFERYNTYDEGSYTELLVSRQKAADHEAELVAQKEQNRRMQEVMVAMQKAMETAGIHIHPKAILTGPEETPKDSSPST</sequence>
<proteinExistence type="predicted"/>
<organism evidence="2 3">
    <name type="scientific">Cannabis sativa</name>
    <name type="common">Hemp</name>
    <name type="synonym">Marijuana</name>
    <dbReference type="NCBI Taxonomy" id="3483"/>
    <lineage>
        <taxon>Eukaryota</taxon>
        <taxon>Viridiplantae</taxon>
        <taxon>Streptophyta</taxon>
        <taxon>Embryophyta</taxon>
        <taxon>Tracheophyta</taxon>
        <taxon>Spermatophyta</taxon>
        <taxon>Magnoliopsida</taxon>
        <taxon>eudicotyledons</taxon>
        <taxon>Gunneridae</taxon>
        <taxon>Pentapetalae</taxon>
        <taxon>rosids</taxon>
        <taxon>fabids</taxon>
        <taxon>Rosales</taxon>
        <taxon>Cannabaceae</taxon>
        <taxon>Cannabis</taxon>
    </lineage>
</organism>
<evidence type="ECO:0000313" key="2">
    <source>
        <dbReference type="EnsemblPlants" id="cds.evm.model.02.1077"/>
    </source>
</evidence>